<organism evidence="6 7">
    <name type="scientific">Fermentimonas caenicola</name>
    <dbReference type="NCBI Taxonomy" id="1562970"/>
    <lineage>
        <taxon>Bacteria</taxon>
        <taxon>Pseudomonadati</taxon>
        <taxon>Bacteroidota</taxon>
        <taxon>Bacteroidia</taxon>
        <taxon>Bacteroidales</taxon>
        <taxon>Dysgonomonadaceae</taxon>
        <taxon>Fermentimonas</taxon>
    </lineage>
</organism>
<feature type="domain" description="Peripheral subunit-binding (PSBD)" evidence="5">
    <location>
        <begin position="50"/>
        <end position="87"/>
    </location>
</feature>
<dbReference type="KEGG" id="pbt:ING2E5B_1728"/>
<dbReference type="STRING" id="1562970.ING2E5B_1728"/>
<gene>
    <name evidence="6" type="primary">acoC</name>
    <name evidence="6" type="ORF">ING2E5B_1728</name>
</gene>
<sequence>MENRKLRATPAARTLAKRLGVDLFNVTGTGYKGRIHRDDVAGFNYEDKIHVSPLAQKIADEHNIDLKGVVGTGYRNKIMKDDVLQLINDTEIISRFKLDDFGYPTIPVSTQTTKQTTVQQTPAAVKSQPAQVAAFDGETETVPMTQMRKIISKRMSESFFGAPTFIQTWEIDMTELLALRKKLINPIMEKTGKKLTVTDLISMAVVKTLLKHKYINSSLNKEGTELTFHNYVNLGMAVGMDDGLLVPVVKGADKMSLSEFVVAMKDLTERTFAKKLLPDEQSGSTFTISNLGMYGVDEFTAIINQPNSAILSVSSTQQRAVPRDGEIVIRPIMKISLTADHRVIDGLTGAKFMTDLKAALEDPLTLFV</sequence>
<comment type="cofactor">
    <cofactor evidence="1">
        <name>(R)-lipoate</name>
        <dbReference type="ChEBI" id="CHEBI:83088"/>
    </cofactor>
</comment>
<keyword evidence="7" id="KW-1185">Reference proteome</keyword>
<dbReference type="EC" id="2.3.1.12" evidence="6"/>
<evidence type="ECO:0000256" key="3">
    <source>
        <dbReference type="ARBA" id="ARBA00022679"/>
    </source>
</evidence>
<dbReference type="HOGENOM" id="CLU_016733_2_1_10"/>
<dbReference type="InterPro" id="IPR023213">
    <property type="entry name" value="CAT-like_dom_sf"/>
</dbReference>
<dbReference type="GO" id="GO:0005737">
    <property type="term" value="C:cytoplasm"/>
    <property type="evidence" value="ECO:0007669"/>
    <property type="project" value="TreeGrafter"/>
</dbReference>
<dbReference type="GO" id="GO:0031405">
    <property type="term" value="F:lipoic acid binding"/>
    <property type="evidence" value="ECO:0007669"/>
    <property type="project" value="TreeGrafter"/>
</dbReference>
<evidence type="ECO:0000313" key="6">
    <source>
        <dbReference type="EMBL" id="CEA16474.1"/>
    </source>
</evidence>
<dbReference type="PANTHER" id="PTHR43178:SF5">
    <property type="entry name" value="LIPOAMIDE ACYLTRANSFERASE COMPONENT OF BRANCHED-CHAIN ALPHA-KETO ACID DEHYDROGENASE COMPLEX, MITOCHONDRIAL"/>
    <property type="match status" value="1"/>
</dbReference>
<dbReference type="EMBL" id="LN515532">
    <property type="protein sequence ID" value="CEA16474.1"/>
    <property type="molecule type" value="Genomic_DNA"/>
</dbReference>
<protein>
    <submittedName>
        <fullName evidence="6">TPP-dependent acetoin dehydrogenase complex, E2 component, dihydrolipoyllysine-residue acetyltransferase</fullName>
        <ecNumber evidence="6">2.3.1.12</ecNumber>
    </submittedName>
</protein>
<dbReference type="PATRIC" id="fig|1562970.3.peg.1715"/>
<dbReference type="SUPFAM" id="SSF52777">
    <property type="entry name" value="CoA-dependent acyltransferases"/>
    <property type="match status" value="1"/>
</dbReference>
<dbReference type="PANTHER" id="PTHR43178">
    <property type="entry name" value="DIHYDROLIPOAMIDE ACETYLTRANSFERASE COMPONENT OF PYRUVATE DEHYDROGENASE COMPLEX"/>
    <property type="match status" value="1"/>
</dbReference>
<dbReference type="Proteomes" id="UP000032417">
    <property type="component" value="Chromosome 1"/>
</dbReference>
<name>A0A098C0M0_9BACT</name>
<dbReference type="InterPro" id="IPR004167">
    <property type="entry name" value="PSBD"/>
</dbReference>
<evidence type="ECO:0000259" key="5">
    <source>
        <dbReference type="PROSITE" id="PS51826"/>
    </source>
</evidence>
<accession>A0A098C0M0</accession>
<dbReference type="NCBIfam" id="NF011416">
    <property type="entry name" value="PRK14843.1"/>
    <property type="match status" value="1"/>
</dbReference>
<evidence type="ECO:0000313" key="7">
    <source>
        <dbReference type="Proteomes" id="UP000032417"/>
    </source>
</evidence>
<dbReference type="OrthoDB" id="9805770at2"/>
<dbReference type="SUPFAM" id="SSF47005">
    <property type="entry name" value="Peripheral subunit-binding domain of 2-oxo acid dehydrogenase complex"/>
    <property type="match status" value="2"/>
</dbReference>
<comment type="similarity">
    <text evidence="2">Belongs to the 2-oxoacid dehydrogenase family.</text>
</comment>
<dbReference type="AlphaFoldDB" id="A0A098C0M0"/>
<dbReference type="Gene3D" id="4.10.320.10">
    <property type="entry name" value="E3-binding domain"/>
    <property type="match status" value="2"/>
</dbReference>
<dbReference type="Gene3D" id="3.30.559.10">
    <property type="entry name" value="Chloramphenicol acetyltransferase-like domain"/>
    <property type="match status" value="1"/>
</dbReference>
<dbReference type="InterPro" id="IPR050743">
    <property type="entry name" value="2-oxoacid_DH_E2_comp"/>
</dbReference>
<dbReference type="PROSITE" id="PS51826">
    <property type="entry name" value="PSBD"/>
    <property type="match status" value="2"/>
</dbReference>
<dbReference type="GO" id="GO:0004742">
    <property type="term" value="F:dihydrolipoyllysine-residue acetyltransferase activity"/>
    <property type="evidence" value="ECO:0007669"/>
    <property type="project" value="UniProtKB-EC"/>
</dbReference>
<dbReference type="Pfam" id="PF02817">
    <property type="entry name" value="E3_binding"/>
    <property type="match status" value="2"/>
</dbReference>
<reference evidence="6 7" key="1">
    <citation type="submission" date="2014-08" db="EMBL/GenBank/DDBJ databases">
        <authorList>
            <person name="Wibberg D."/>
        </authorList>
    </citation>
    <scope>NUCLEOTIDE SEQUENCE [LARGE SCALE GENOMIC DNA]</scope>
    <source>
        <strain evidence="7">ING2-E5B</strain>
    </source>
</reference>
<proteinExistence type="inferred from homology"/>
<evidence type="ECO:0000256" key="4">
    <source>
        <dbReference type="ARBA" id="ARBA00023315"/>
    </source>
</evidence>
<keyword evidence="3 6" id="KW-0808">Transferase</keyword>
<dbReference type="InterPro" id="IPR001078">
    <property type="entry name" value="2-oxoacid_DH_actylTfrase"/>
</dbReference>
<dbReference type="Pfam" id="PF00198">
    <property type="entry name" value="2-oxoacid_dh"/>
    <property type="match status" value="1"/>
</dbReference>
<evidence type="ECO:0000256" key="2">
    <source>
        <dbReference type="ARBA" id="ARBA00007317"/>
    </source>
</evidence>
<evidence type="ECO:0000256" key="1">
    <source>
        <dbReference type="ARBA" id="ARBA00001938"/>
    </source>
</evidence>
<dbReference type="InterPro" id="IPR036625">
    <property type="entry name" value="E3-bd_dom_sf"/>
</dbReference>
<keyword evidence="4 6" id="KW-0012">Acyltransferase</keyword>
<feature type="domain" description="Peripheral subunit-binding (PSBD)" evidence="5">
    <location>
        <begin position="7"/>
        <end position="44"/>
    </location>
</feature>